<sequence>MKKITTEVAKEIIGGKDSCESSYQWNGNRCEYQTRCYDKHGNLSSKSATQAGSTYYCQPK</sequence>
<accession>H2J0H1</accession>
<dbReference type="HOGENOM" id="CLU_2938413_0_0_6"/>
<protein>
    <submittedName>
        <fullName evidence="1">Uncharacterized protein</fullName>
    </submittedName>
</protein>
<dbReference type="AlphaFoldDB" id="H2J0H1"/>
<name>H2J0H1_RAHAC</name>
<dbReference type="EMBL" id="CP003244">
    <property type="protein sequence ID" value="AEX50020.1"/>
    <property type="molecule type" value="Genomic_DNA"/>
</dbReference>
<dbReference type="PATRIC" id="fig|745277.3.peg.65"/>
<reference evidence="1 2" key="1">
    <citation type="journal article" date="2012" name="J. Bacteriol.">
        <title>Complete Genome Sequence of Rahnella aquatilis CIP 78.65.</title>
        <authorList>
            <person name="Martinez R.J."/>
            <person name="Bruce D."/>
            <person name="Detter C."/>
            <person name="Goodwin L.A."/>
            <person name="Han J."/>
            <person name="Han C.S."/>
            <person name="Held B."/>
            <person name="Land M.L."/>
            <person name="Mikhailova N."/>
            <person name="Nolan M."/>
            <person name="Pennacchio L."/>
            <person name="Pitluck S."/>
            <person name="Tapia R."/>
            <person name="Woyke T."/>
            <person name="Sobecky P.A."/>
        </authorList>
    </citation>
    <scope>NUCLEOTIDE SEQUENCE [LARGE SCALE GENOMIC DNA]</scope>
    <source>
        <strain evidence="2">ATCC 33071 / DSM 4594 / JCM 1683 / NBRC 105701 / NCIMB 13365 / CIP 78.65</strain>
    </source>
</reference>
<evidence type="ECO:0000313" key="2">
    <source>
        <dbReference type="Proteomes" id="UP000009010"/>
    </source>
</evidence>
<proteinExistence type="predicted"/>
<dbReference type="RefSeq" id="WP_014333339.1">
    <property type="nucleotide sequence ID" value="NC_016818.1"/>
</dbReference>
<gene>
    <name evidence="1" type="ordered locus">Rahaq2_0066</name>
</gene>
<dbReference type="Proteomes" id="UP000009010">
    <property type="component" value="Chromosome"/>
</dbReference>
<evidence type="ECO:0000313" key="1">
    <source>
        <dbReference type="EMBL" id="AEX50020.1"/>
    </source>
</evidence>
<organism evidence="1 2">
    <name type="scientific">Rahnella aquatilis (strain ATCC 33071 / DSM 4594 / JCM 1683 / NBRC 105701 / NCIMB 13365 / CIP 78.65)</name>
    <dbReference type="NCBI Taxonomy" id="745277"/>
    <lineage>
        <taxon>Bacteria</taxon>
        <taxon>Pseudomonadati</taxon>
        <taxon>Pseudomonadota</taxon>
        <taxon>Gammaproteobacteria</taxon>
        <taxon>Enterobacterales</taxon>
        <taxon>Yersiniaceae</taxon>
        <taxon>Rahnella</taxon>
    </lineage>
</organism>
<reference evidence="2" key="2">
    <citation type="submission" date="2012-01" db="EMBL/GenBank/DDBJ databases">
        <title>Complete sequence of chromosome of Rahnella aquatilis CIP 78.65.</title>
        <authorList>
            <person name="Lucas S."/>
            <person name="Han J."/>
            <person name="Lapidus A."/>
            <person name="Cheng J.-F."/>
            <person name="Goodwin L."/>
            <person name="Pitluck S."/>
            <person name="Peters L."/>
            <person name="Ovchinnikova G."/>
            <person name="Held B."/>
            <person name="Detter J.C."/>
            <person name="Han C."/>
            <person name="Tapia R."/>
            <person name="Land M."/>
            <person name="Hauser L."/>
            <person name="Kyrpides N."/>
            <person name="Ivanova N."/>
            <person name="Pagani I."/>
            <person name="Sobecky P."/>
            <person name="Martinez R."/>
            <person name="Woyke T."/>
        </authorList>
    </citation>
    <scope>NUCLEOTIDE SEQUENCE [LARGE SCALE GENOMIC DNA]</scope>
    <source>
        <strain evidence="2">ATCC 33071 / DSM 4594 / JCM 1683 / NBRC 105701 / NCIMB 13365 / CIP 78.65</strain>
    </source>
</reference>
<keyword evidence="2" id="KW-1185">Reference proteome</keyword>
<dbReference type="KEGG" id="raq:Rahaq2_0066"/>